<dbReference type="EMBL" id="CAXAMN010029050">
    <property type="protein sequence ID" value="CAK9118593.1"/>
    <property type="molecule type" value="Genomic_DNA"/>
</dbReference>
<feature type="region of interest" description="Disordered" evidence="1">
    <location>
        <begin position="148"/>
        <end position="170"/>
    </location>
</feature>
<gene>
    <name evidence="2" type="ORF">CCMP2556_LOCUS55642</name>
</gene>
<dbReference type="Proteomes" id="UP001642484">
    <property type="component" value="Unassembled WGS sequence"/>
</dbReference>
<organism evidence="2 3">
    <name type="scientific">Durusdinium trenchii</name>
    <dbReference type="NCBI Taxonomy" id="1381693"/>
    <lineage>
        <taxon>Eukaryota</taxon>
        <taxon>Sar</taxon>
        <taxon>Alveolata</taxon>
        <taxon>Dinophyceae</taxon>
        <taxon>Suessiales</taxon>
        <taxon>Symbiodiniaceae</taxon>
        <taxon>Durusdinium</taxon>
    </lineage>
</organism>
<accession>A0ABP0T1U4</accession>
<reference evidence="2 3" key="1">
    <citation type="submission" date="2024-02" db="EMBL/GenBank/DDBJ databases">
        <authorList>
            <person name="Chen Y."/>
            <person name="Shah S."/>
            <person name="Dougan E. K."/>
            <person name="Thang M."/>
            <person name="Chan C."/>
        </authorList>
    </citation>
    <scope>NUCLEOTIDE SEQUENCE [LARGE SCALE GENOMIC DNA]</scope>
</reference>
<evidence type="ECO:0000313" key="3">
    <source>
        <dbReference type="Proteomes" id="UP001642484"/>
    </source>
</evidence>
<name>A0ABP0T1U4_9DINO</name>
<proteinExistence type="predicted"/>
<comment type="caution">
    <text evidence="2">The sequence shown here is derived from an EMBL/GenBank/DDBJ whole genome shotgun (WGS) entry which is preliminary data.</text>
</comment>
<evidence type="ECO:0000313" key="2">
    <source>
        <dbReference type="EMBL" id="CAK9118593.1"/>
    </source>
</evidence>
<keyword evidence="3" id="KW-1185">Reference proteome</keyword>
<protein>
    <submittedName>
        <fullName evidence="2">Uncharacterized protein</fullName>
    </submittedName>
</protein>
<sequence length="356" mass="40117">MPMAFSLEVPHFLVQKEEAEDFIVGTLRPKRIAVHSRGCLGNAMGRRHFLFGPPPRALQGSILEGCQVRNDAPSALVDSEHVQTRRHFNLEEGTRGATTSSFEIASKRRFDALEHKEHGREVIESYYGRKHLLGPECHMQGALQVKSAEVQRRRQETSQPTLRRGDTPQRRHLVSQDHLLWSGAVSGRCADQAPPQGLRRSEPSPTLDSQVANLLVDPAREAMAQAAPLLCYGPRPTPSNAFKIQGFVTLPHPCIFVIPGPICACWTDLKLRSSAELKWRTILSGERCEVQVLCNRQRKVRRSCKGDWTMEPVCLVDTFGSLFQCLLWMTQLAHWPYHLGVPSVLRIIWLVVLAFQ</sequence>
<evidence type="ECO:0000256" key="1">
    <source>
        <dbReference type="SAM" id="MobiDB-lite"/>
    </source>
</evidence>